<organism evidence="2 3">
    <name type="scientific">Rhododendron griersonianum</name>
    <dbReference type="NCBI Taxonomy" id="479676"/>
    <lineage>
        <taxon>Eukaryota</taxon>
        <taxon>Viridiplantae</taxon>
        <taxon>Streptophyta</taxon>
        <taxon>Embryophyta</taxon>
        <taxon>Tracheophyta</taxon>
        <taxon>Spermatophyta</taxon>
        <taxon>Magnoliopsida</taxon>
        <taxon>eudicotyledons</taxon>
        <taxon>Gunneridae</taxon>
        <taxon>Pentapetalae</taxon>
        <taxon>asterids</taxon>
        <taxon>Ericales</taxon>
        <taxon>Ericaceae</taxon>
        <taxon>Ericoideae</taxon>
        <taxon>Rhodoreae</taxon>
        <taxon>Rhododendron</taxon>
    </lineage>
</organism>
<name>A0AAV6HR42_9ERIC</name>
<evidence type="ECO:0000313" key="2">
    <source>
        <dbReference type="EMBL" id="KAG5515409.1"/>
    </source>
</evidence>
<sequence length="183" mass="20321">MSHHLQVEHQIWPVDHHGVKYSLAPKQNSAAVGINHQFLPLIQRREHRLGRQPLHIAHHQQLVRNDVVAKTRNILEKFNSLGLPIYSTYSSTHFGGSDRGMSKYCSGEHDEELEFLRRRSTTASLQNSTHLGVLRLLPATKSSGGEDVMGRSTTRRSGGGCAMEWRRRCGGGGAVGVKVEVGL</sequence>
<comment type="caution">
    <text evidence="2">The sequence shown here is derived from an EMBL/GenBank/DDBJ whole genome shotgun (WGS) entry which is preliminary data.</text>
</comment>
<protein>
    <submittedName>
        <fullName evidence="2">Uncharacterized protein</fullName>
    </submittedName>
</protein>
<accession>A0AAV6HR42</accession>
<evidence type="ECO:0000313" key="1">
    <source>
        <dbReference type="EMBL" id="KAG5514313.1"/>
    </source>
</evidence>
<keyword evidence="3" id="KW-1185">Reference proteome</keyword>
<reference evidence="2 3" key="1">
    <citation type="submission" date="2020-08" db="EMBL/GenBank/DDBJ databases">
        <title>Plant Genome Project.</title>
        <authorList>
            <person name="Zhang R.-G."/>
        </authorList>
    </citation>
    <scope>NUCLEOTIDE SEQUENCE [LARGE SCALE GENOMIC DNA]</scope>
    <source>
        <strain evidence="2">WSP0</strain>
        <tissue evidence="2">Leaf</tissue>
    </source>
</reference>
<dbReference type="EMBL" id="JACTNZ010000013">
    <property type="protein sequence ID" value="KAG5515409.1"/>
    <property type="molecule type" value="Genomic_DNA"/>
</dbReference>
<dbReference type="EMBL" id="JACTNZ010000013">
    <property type="protein sequence ID" value="KAG5514313.1"/>
    <property type="molecule type" value="Genomic_DNA"/>
</dbReference>
<gene>
    <name evidence="1" type="ORF">RHGRI_035653</name>
    <name evidence="2" type="ORF">RHGRI_036458</name>
</gene>
<dbReference type="Proteomes" id="UP000823749">
    <property type="component" value="Chromosome 13"/>
</dbReference>
<proteinExistence type="predicted"/>
<dbReference type="AlphaFoldDB" id="A0AAV6HR42"/>
<evidence type="ECO:0000313" key="3">
    <source>
        <dbReference type="Proteomes" id="UP000823749"/>
    </source>
</evidence>